<protein>
    <submittedName>
        <fullName evidence="5">PmbA protein</fullName>
    </submittedName>
</protein>
<dbReference type="GO" id="GO:0005829">
    <property type="term" value="C:cytosol"/>
    <property type="evidence" value="ECO:0007669"/>
    <property type="project" value="TreeGrafter"/>
</dbReference>
<dbReference type="STRING" id="1484053.SAMN05444274_104190"/>
<organism evidence="5 6">
    <name type="scientific">Mariniphaga anaerophila</name>
    <dbReference type="NCBI Taxonomy" id="1484053"/>
    <lineage>
        <taxon>Bacteria</taxon>
        <taxon>Pseudomonadati</taxon>
        <taxon>Bacteroidota</taxon>
        <taxon>Bacteroidia</taxon>
        <taxon>Marinilabiliales</taxon>
        <taxon>Prolixibacteraceae</taxon>
        <taxon>Mariniphaga</taxon>
    </lineage>
</organism>
<evidence type="ECO:0000259" key="4">
    <source>
        <dbReference type="Pfam" id="PF19290"/>
    </source>
</evidence>
<proteinExistence type="inferred from homology"/>
<name>A0A1M5A521_9BACT</name>
<dbReference type="Gene3D" id="3.30.2290.10">
    <property type="entry name" value="PmbA/TldD superfamily"/>
    <property type="match status" value="1"/>
</dbReference>
<dbReference type="RefSeq" id="WP_073001210.1">
    <property type="nucleotide sequence ID" value="NZ_FQUM01000004.1"/>
</dbReference>
<evidence type="ECO:0000313" key="5">
    <source>
        <dbReference type="EMBL" id="SHF25409.1"/>
    </source>
</evidence>
<dbReference type="InterPro" id="IPR047657">
    <property type="entry name" value="PmbA"/>
</dbReference>
<dbReference type="Proteomes" id="UP000184164">
    <property type="component" value="Unassembled WGS sequence"/>
</dbReference>
<dbReference type="GO" id="GO:0008237">
    <property type="term" value="F:metallopeptidase activity"/>
    <property type="evidence" value="ECO:0007669"/>
    <property type="project" value="InterPro"/>
</dbReference>
<dbReference type="InterPro" id="IPR035068">
    <property type="entry name" value="TldD/PmbA_N"/>
</dbReference>
<dbReference type="SUPFAM" id="SSF111283">
    <property type="entry name" value="Putative modulator of DNA gyrase, PmbA/TldD"/>
    <property type="match status" value="1"/>
</dbReference>
<sequence length="438" mass="48413">MTKKEKYSLAKWAMNHALENGAQQVSVSISNSRSSSVEVREQKIDKLEQAIQSSLFIRLFVDNKYSAHSTNRLKKEELARFIEEAIAGTRYLSEDEFRTLPDPELYYKGGAQSLNTLDTNFDAHNPQEKIDLAFDAEKEVLGKDERIISVTASYYDGLSERVMVASNGFEGDTANSYYGLNAQVSVKGGDARPESYWSENAIFFNELEKKGIGEKALERAINKIGQKKTDSGKMSMIVENRTVARLFSPLISALSGSAIQQKNSFLIDKQNEKVFSDKLTVIDDPFVVSGRGSRLFDSEGLATKKRPVFENGVLKNYFIDTYYAKKLDMQPTSGSNTNLVFKPGDKNLKQLVASVDRGILVTGFNGGNCNGATGDFSYGIEGFLIEKGQISQPVSEMNITGNMKELWAGIGEVGNDVNKNSSWLIPSIVFEGVDFSGA</sequence>
<gene>
    <name evidence="5" type="ORF">SAMN05444274_104190</name>
</gene>
<feature type="domain" description="Metalloprotease TldD/E central" evidence="4">
    <location>
        <begin position="122"/>
        <end position="223"/>
    </location>
</feature>
<dbReference type="PANTHER" id="PTHR43421:SF1">
    <property type="entry name" value="METALLOPROTEASE PMBA"/>
    <property type="match status" value="1"/>
</dbReference>
<dbReference type="AlphaFoldDB" id="A0A1M5A521"/>
<evidence type="ECO:0000313" key="6">
    <source>
        <dbReference type="Proteomes" id="UP000184164"/>
    </source>
</evidence>
<dbReference type="InterPro" id="IPR045570">
    <property type="entry name" value="Metalloprtase-TldD/E_cen_dom"/>
</dbReference>
<dbReference type="InterPro" id="IPR036059">
    <property type="entry name" value="TldD/PmbA_sf"/>
</dbReference>
<keyword evidence="6" id="KW-1185">Reference proteome</keyword>
<dbReference type="PANTHER" id="PTHR43421">
    <property type="entry name" value="METALLOPROTEASE PMBA"/>
    <property type="match status" value="1"/>
</dbReference>
<evidence type="ECO:0000256" key="1">
    <source>
        <dbReference type="ARBA" id="ARBA00005836"/>
    </source>
</evidence>
<dbReference type="Pfam" id="PF01523">
    <property type="entry name" value="PmbA_TldD_1st"/>
    <property type="match status" value="1"/>
</dbReference>
<dbReference type="InterPro" id="IPR045569">
    <property type="entry name" value="Metalloprtase-TldD/E_C"/>
</dbReference>
<dbReference type="Pfam" id="PF19290">
    <property type="entry name" value="PmbA_TldD_2nd"/>
    <property type="match status" value="1"/>
</dbReference>
<feature type="domain" description="Metalloprotease TldD/E N-terminal" evidence="2">
    <location>
        <begin position="26"/>
        <end position="87"/>
    </location>
</feature>
<feature type="domain" description="Metalloprotease TldD/E C-terminal" evidence="3">
    <location>
        <begin position="231"/>
        <end position="437"/>
    </location>
</feature>
<dbReference type="Pfam" id="PF19289">
    <property type="entry name" value="PmbA_TldD_3rd"/>
    <property type="match status" value="1"/>
</dbReference>
<reference evidence="5 6" key="1">
    <citation type="submission" date="2016-11" db="EMBL/GenBank/DDBJ databases">
        <authorList>
            <person name="Jaros S."/>
            <person name="Januszkiewicz K."/>
            <person name="Wedrychowicz H."/>
        </authorList>
    </citation>
    <scope>NUCLEOTIDE SEQUENCE [LARGE SCALE GENOMIC DNA]</scope>
    <source>
        <strain evidence="5 6">DSM 26910</strain>
    </source>
</reference>
<evidence type="ECO:0000259" key="2">
    <source>
        <dbReference type="Pfam" id="PF01523"/>
    </source>
</evidence>
<comment type="similarity">
    <text evidence="1">Belongs to the peptidase U62 family.</text>
</comment>
<dbReference type="EMBL" id="FQUM01000004">
    <property type="protein sequence ID" value="SHF25409.1"/>
    <property type="molecule type" value="Genomic_DNA"/>
</dbReference>
<dbReference type="InterPro" id="IPR002510">
    <property type="entry name" value="Metalloprtase-TldD/E_N"/>
</dbReference>
<dbReference type="GO" id="GO:0006508">
    <property type="term" value="P:proteolysis"/>
    <property type="evidence" value="ECO:0007669"/>
    <property type="project" value="InterPro"/>
</dbReference>
<evidence type="ECO:0000259" key="3">
    <source>
        <dbReference type="Pfam" id="PF19289"/>
    </source>
</evidence>
<accession>A0A1M5A521</accession>